<evidence type="ECO:0000256" key="13">
    <source>
        <dbReference type="ARBA" id="ARBA00023212"/>
    </source>
</evidence>
<keyword evidence="20" id="KW-1185">Reference proteome</keyword>
<dbReference type="GO" id="GO:0072686">
    <property type="term" value="C:mitotic spindle"/>
    <property type="evidence" value="ECO:0007669"/>
    <property type="project" value="InterPro"/>
</dbReference>
<evidence type="ECO:0000256" key="17">
    <source>
        <dbReference type="ARBA" id="ARBA00029735"/>
    </source>
</evidence>
<keyword evidence="8" id="KW-0132">Cell division</keyword>
<gene>
    <name evidence="19" type="ORF">PGUG_05227</name>
</gene>
<reference evidence="19 20" key="1">
    <citation type="journal article" date="2009" name="Nature">
        <title>Evolution of pathogenicity and sexual reproduction in eight Candida genomes.</title>
        <authorList>
            <person name="Butler G."/>
            <person name="Rasmussen M.D."/>
            <person name="Lin M.F."/>
            <person name="Santos M.A."/>
            <person name="Sakthikumar S."/>
            <person name="Munro C.A."/>
            <person name="Rheinbay E."/>
            <person name="Grabherr M."/>
            <person name="Forche A."/>
            <person name="Reedy J.L."/>
            <person name="Agrafioti I."/>
            <person name="Arnaud M.B."/>
            <person name="Bates S."/>
            <person name="Brown A.J."/>
            <person name="Brunke S."/>
            <person name="Costanzo M.C."/>
            <person name="Fitzpatrick D.A."/>
            <person name="de Groot P.W."/>
            <person name="Harris D."/>
            <person name="Hoyer L.L."/>
            <person name="Hube B."/>
            <person name="Klis F.M."/>
            <person name="Kodira C."/>
            <person name="Lennard N."/>
            <person name="Logue M.E."/>
            <person name="Martin R."/>
            <person name="Neiman A.M."/>
            <person name="Nikolaou E."/>
            <person name="Quail M.A."/>
            <person name="Quinn J."/>
            <person name="Santos M.C."/>
            <person name="Schmitzberger F.F."/>
            <person name="Sherlock G."/>
            <person name="Shah P."/>
            <person name="Silverstein K.A."/>
            <person name="Skrzypek M.S."/>
            <person name="Soll D."/>
            <person name="Staggs R."/>
            <person name="Stansfield I."/>
            <person name="Stumpf M.P."/>
            <person name="Sudbery P.E."/>
            <person name="Srikantha T."/>
            <person name="Zeng Q."/>
            <person name="Berman J."/>
            <person name="Berriman M."/>
            <person name="Heitman J."/>
            <person name="Gow N.A."/>
            <person name="Lorenz M.C."/>
            <person name="Birren B.W."/>
            <person name="Kellis M."/>
            <person name="Cuomo C.A."/>
        </authorList>
    </citation>
    <scope>NUCLEOTIDE SEQUENCE [LARGE SCALE GENOMIC DNA]</scope>
    <source>
        <strain evidence="20">ATCC 6260 / CBS 566 / DSM 6381 / JCM 1539 / NBRC 10279 / NRRL Y-324</strain>
    </source>
</reference>
<keyword evidence="16" id="KW-0137">Centromere</keyword>
<sequence>MKRYSIAPGSTRRKSAHVGSGAGSDPAATLELEKLEQEITLTLQEIDKNLSKANAVISEKMFPILAKYAQSSQKVWNNANFWKYFLEQAADVELTSYEAPANLGTNLNTIANSKRADAQENQCETTSKSTTDWLEKDHQNTDHAHRLDVAKNQGHAFAGLGETPTWSPERPHKADDIQASTPEAIRKNANPGAVVQPTPQMITHTIRQSLDNYHRISISPRKDTRATTSERHRRDSVIRKFINSSPTLPEPPVLVSDFGPPSPSKNVRDSAQLQAQVLAATPMRDPPFRSQNSLQRFPRTPKIGADSNEPVDIMRTPLGVRIRYGDDSELAPPEMETNTNKASVEENMQLPDLQTIETGSNKRRRLSTADDEQNVFLDQNSWTQPRENTSTNSNLLEAFEDVATNSSITLKQTGVSGEKPQDLFATIEHDTTDNSTSELGQFYRDRLKEFTNYGS</sequence>
<dbReference type="EMBL" id="CH408161">
    <property type="protein sequence ID" value="EDK41129.2"/>
    <property type="molecule type" value="Genomic_DNA"/>
</dbReference>
<proteinExistence type="inferred from homology"/>
<evidence type="ECO:0000256" key="9">
    <source>
        <dbReference type="ARBA" id="ARBA00022701"/>
    </source>
</evidence>
<dbReference type="GO" id="GO:0008608">
    <property type="term" value="P:attachment of spindle microtubules to kinetochore"/>
    <property type="evidence" value="ECO:0007669"/>
    <property type="project" value="InterPro"/>
</dbReference>
<keyword evidence="12" id="KW-0995">Kinetochore</keyword>
<keyword evidence="7" id="KW-0963">Cytoplasm</keyword>
<keyword evidence="13" id="KW-0206">Cytoskeleton</keyword>
<dbReference type="OrthoDB" id="5573898at2759"/>
<dbReference type="PANTHER" id="PTHR28200:SF1">
    <property type="entry name" value="DASH COMPLEX SUBUNIT ASK1"/>
    <property type="match status" value="1"/>
</dbReference>
<evidence type="ECO:0000313" key="19">
    <source>
        <dbReference type="EMBL" id="EDK41129.2"/>
    </source>
</evidence>
<dbReference type="GeneID" id="5124465"/>
<keyword evidence="9" id="KW-0493">Microtubule</keyword>
<dbReference type="KEGG" id="pgu:PGUG_05227"/>
<dbReference type="GO" id="GO:0051301">
    <property type="term" value="P:cell division"/>
    <property type="evidence" value="ECO:0007669"/>
    <property type="project" value="UniProtKB-KW"/>
</dbReference>
<evidence type="ECO:0000313" key="20">
    <source>
        <dbReference type="Proteomes" id="UP000001997"/>
    </source>
</evidence>
<evidence type="ECO:0000256" key="18">
    <source>
        <dbReference type="SAM" id="MobiDB-lite"/>
    </source>
</evidence>
<keyword evidence="10" id="KW-0498">Mitosis</keyword>
<dbReference type="VEuPathDB" id="FungiDB:PGUG_05227"/>
<dbReference type="eggNOG" id="ENOG502RZQN">
    <property type="taxonomic scope" value="Eukaryota"/>
</dbReference>
<evidence type="ECO:0000256" key="3">
    <source>
        <dbReference type="ARBA" id="ARBA00004629"/>
    </source>
</evidence>
<evidence type="ECO:0000256" key="5">
    <source>
        <dbReference type="ARBA" id="ARBA00014520"/>
    </source>
</evidence>
<dbReference type="HOGENOM" id="CLU_037658_0_0_1"/>
<dbReference type="OMA" id="YHRVSIS"/>
<accession>A5DPM6</accession>
<evidence type="ECO:0000256" key="1">
    <source>
        <dbReference type="ARBA" id="ARBA00004123"/>
    </source>
</evidence>
<evidence type="ECO:0000256" key="14">
    <source>
        <dbReference type="ARBA" id="ARBA00023242"/>
    </source>
</evidence>
<dbReference type="PANTHER" id="PTHR28200">
    <property type="entry name" value="DASH COMPLEX SUBUNIT ASK1"/>
    <property type="match status" value="1"/>
</dbReference>
<evidence type="ECO:0000256" key="12">
    <source>
        <dbReference type="ARBA" id="ARBA00022838"/>
    </source>
</evidence>
<dbReference type="InParanoid" id="A5DPM6"/>
<evidence type="ECO:0000256" key="15">
    <source>
        <dbReference type="ARBA" id="ARBA00023306"/>
    </source>
</evidence>
<evidence type="ECO:0000256" key="11">
    <source>
        <dbReference type="ARBA" id="ARBA00022829"/>
    </source>
</evidence>
<evidence type="ECO:0000256" key="4">
    <source>
        <dbReference type="ARBA" id="ARBA00010731"/>
    </source>
</evidence>
<dbReference type="GO" id="GO:0042729">
    <property type="term" value="C:DASH complex"/>
    <property type="evidence" value="ECO:0007669"/>
    <property type="project" value="InterPro"/>
</dbReference>
<evidence type="ECO:0000256" key="7">
    <source>
        <dbReference type="ARBA" id="ARBA00022490"/>
    </source>
</evidence>
<evidence type="ECO:0000256" key="16">
    <source>
        <dbReference type="ARBA" id="ARBA00023328"/>
    </source>
</evidence>
<protein>
    <recommendedName>
        <fullName evidence="5">DASH complex subunit ASK1</fullName>
    </recommendedName>
    <alternativeName>
        <fullName evidence="17">Outer kinetochore protein ASK1</fullName>
    </alternativeName>
</protein>
<keyword evidence="11" id="KW-0159">Chromosome partition</keyword>
<dbReference type="Pfam" id="PF08655">
    <property type="entry name" value="DASH_Ask1"/>
    <property type="match status" value="1"/>
</dbReference>
<dbReference type="RefSeq" id="XP_001482207.2">
    <property type="nucleotide sequence ID" value="XM_001482157.1"/>
</dbReference>
<keyword evidence="6" id="KW-0158">Chromosome</keyword>
<organism evidence="19 20">
    <name type="scientific">Meyerozyma guilliermondii (strain ATCC 6260 / CBS 566 / DSM 6381 / JCM 1539 / NBRC 10279 / NRRL Y-324)</name>
    <name type="common">Yeast</name>
    <name type="synonym">Candida guilliermondii</name>
    <dbReference type="NCBI Taxonomy" id="294746"/>
    <lineage>
        <taxon>Eukaryota</taxon>
        <taxon>Fungi</taxon>
        <taxon>Dikarya</taxon>
        <taxon>Ascomycota</taxon>
        <taxon>Saccharomycotina</taxon>
        <taxon>Pichiomycetes</taxon>
        <taxon>Debaryomycetaceae</taxon>
        <taxon>Meyerozyma</taxon>
    </lineage>
</organism>
<dbReference type="STRING" id="294746.A5DPM6"/>
<dbReference type="Proteomes" id="UP000001997">
    <property type="component" value="Unassembled WGS sequence"/>
</dbReference>
<evidence type="ECO:0000256" key="8">
    <source>
        <dbReference type="ARBA" id="ARBA00022618"/>
    </source>
</evidence>
<evidence type="ECO:0000256" key="2">
    <source>
        <dbReference type="ARBA" id="ARBA00004186"/>
    </source>
</evidence>
<comment type="similarity">
    <text evidence="4">Belongs to the DASH complex ASK1 family.</text>
</comment>
<feature type="region of interest" description="Disordered" evidence="18">
    <location>
        <begin position="1"/>
        <end position="26"/>
    </location>
</feature>
<evidence type="ECO:0000256" key="10">
    <source>
        <dbReference type="ARBA" id="ARBA00022776"/>
    </source>
</evidence>
<name>A5DPM6_PICGU</name>
<dbReference type="AlphaFoldDB" id="A5DPM6"/>
<keyword evidence="14" id="KW-0539">Nucleus</keyword>
<comment type="subcellular location">
    <subcellularLocation>
        <location evidence="3">Chromosome</location>
        <location evidence="3">Centromere</location>
        <location evidence="3">Kinetochore</location>
    </subcellularLocation>
    <subcellularLocation>
        <location evidence="2">Cytoplasm</location>
        <location evidence="2">Cytoskeleton</location>
        <location evidence="2">Spindle</location>
    </subcellularLocation>
    <subcellularLocation>
        <location evidence="1">Nucleus</location>
    </subcellularLocation>
</comment>
<dbReference type="InterPro" id="IPR013964">
    <property type="entry name" value="DASH_Ask1"/>
</dbReference>
<feature type="region of interest" description="Disordered" evidence="18">
    <location>
        <begin position="283"/>
        <end position="311"/>
    </location>
</feature>
<evidence type="ECO:0000256" key="6">
    <source>
        <dbReference type="ARBA" id="ARBA00022454"/>
    </source>
</evidence>
<dbReference type="GO" id="GO:0005874">
    <property type="term" value="C:microtubule"/>
    <property type="evidence" value="ECO:0007669"/>
    <property type="project" value="UniProtKB-KW"/>
</dbReference>
<dbReference type="GO" id="GO:0044732">
    <property type="term" value="C:mitotic spindle pole body"/>
    <property type="evidence" value="ECO:0007669"/>
    <property type="project" value="TreeGrafter"/>
</dbReference>
<keyword evidence="15" id="KW-0131">Cell cycle</keyword>